<dbReference type="PROSITE" id="PS50157">
    <property type="entry name" value="ZINC_FINGER_C2H2_2"/>
    <property type="match status" value="5"/>
</dbReference>
<dbReference type="GO" id="GO:0000785">
    <property type="term" value="C:chromatin"/>
    <property type="evidence" value="ECO:0007669"/>
    <property type="project" value="TreeGrafter"/>
</dbReference>
<dbReference type="FunFam" id="3.30.160.60:FF:000557">
    <property type="entry name" value="zinc finger and SCAN domain-containing protein 29"/>
    <property type="match status" value="1"/>
</dbReference>
<dbReference type="EMBL" id="CCKQ01005687">
    <property type="protein sequence ID" value="CDW76945.1"/>
    <property type="molecule type" value="Genomic_DNA"/>
</dbReference>
<dbReference type="SMART" id="SM00355">
    <property type="entry name" value="ZnF_C2H2"/>
    <property type="match status" value="5"/>
</dbReference>
<evidence type="ECO:0000313" key="8">
    <source>
        <dbReference type="EMBL" id="CDW76945.1"/>
    </source>
</evidence>
<dbReference type="FunFam" id="3.30.160.60:FF:000634">
    <property type="entry name" value="Zinc finger X-chromosomal protein"/>
    <property type="match status" value="1"/>
</dbReference>
<dbReference type="OrthoDB" id="311738at2759"/>
<feature type="compositionally biased region" description="Basic residues" evidence="6">
    <location>
        <begin position="190"/>
        <end position="201"/>
    </location>
</feature>
<dbReference type="PANTHER" id="PTHR14003">
    <property type="entry name" value="TRANSCRIPTIONAL REPRESSOR PROTEIN YY"/>
    <property type="match status" value="1"/>
</dbReference>
<dbReference type="GO" id="GO:0008270">
    <property type="term" value="F:zinc ion binding"/>
    <property type="evidence" value="ECO:0007669"/>
    <property type="project" value="UniProtKB-KW"/>
</dbReference>
<evidence type="ECO:0000256" key="5">
    <source>
        <dbReference type="PROSITE-ProRule" id="PRU00042"/>
    </source>
</evidence>
<feature type="domain" description="C2H2-type" evidence="7">
    <location>
        <begin position="122"/>
        <end position="152"/>
    </location>
</feature>
<feature type="region of interest" description="Disordered" evidence="6">
    <location>
        <begin position="187"/>
        <end position="214"/>
    </location>
</feature>
<dbReference type="PANTHER" id="PTHR14003:SF19">
    <property type="entry name" value="YY2 TRANSCRIPTION FACTOR"/>
    <property type="match status" value="1"/>
</dbReference>
<reference evidence="8 9" key="1">
    <citation type="submission" date="2014-06" db="EMBL/GenBank/DDBJ databases">
        <authorList>
            <person name="Swart Estienne"/>
        </authorList>
    </citation>
    <scope>NUCLEOTIDE SEQUENCE [LARGE SCALE GENOMIC DNA]</scope>
    <source>
        <strain evidence="8 9">130c</strain>
    </source>
</reference>
<dbReference type="SUPFAM" id="SSF57667">
    <property type="entry name" value="beta-beta-alpha zinc fingers"/>
    <property type="match status" value="3"/>
</dbReference>
<feature type="domain" description="C2H2-type" evidence="7">
    <location>
        <begin position="3"/>
        <end position="32"/>
    </location>
</feature>
<evidence type="ECO:0000256" key="3">
    <source>
        <dbReference type="ARBA" id="ARBA00022771"/>
    </source>
</evidence>
<dbReference type="Proteomes" id="UP000039865">
    <property type="component" value="Unassembled WGS sequence"/>
</dbReference>
<evidence type="ECO:0000256" key="1">
    <source>
        <dbReference type="ARBA" id="ARBA00022723"/>
    </source>
</evidence>
<dbReference type="InterPro" id="IPR013087">
    <property type="entry name" value="Znf_C2H2_type"/>
</dbReference>
<organism evidence="8 9">
    <name type="scientific">Stylonychia lemnae</name>
    <name type="common">Ciliate</name>
    <dbReference type="NCBI Taxonomy" id="5949"/>
    <lineage>
        <taxon>Eukaryota</taxon>
        <taxon>Sar</taxon>
        <taxon>Alveolata</taxon>
        <taxon>Ciliophora</taxon>
        <taxon>Intramacronucleata</taxon>
        <taxon>Spirotrichea</taxon>
        <taxon>Stichotrichia</taxon>
        <taxon>Sporadotrichida</taxon>
        <taxon>Oxytrichidae</taxon>
        <taxon>Stylonychinae</taxon>
        <taxon>Stylonychia</taxon>
    </lineage>
</organism>
<dbReference type="FunFam" id="3.30.160.60:FF:000072">
    <property type="entry name" value="zinc finger protein 143 isoform X1"/>
    <property type="match status" value="1"/>
</dbReference>
<accession>A0A078A5W7</accession>
<name>A0A078A5W7_STYLE</name>
<feature type="domain" description="C2H2-type" evidence="7">
    <location>
        <begin position="61"/>
        <end position="90"/>
    </location>
</feature>
<sequence length="514" mass="60103">MVLRCTVDNCNKIFSCKKTLKEHNRTHTGERPYACQVCNKTFAQNSSLQKHRRVHDKLRPYSCNFEDCKANFSQISNLIRHKRIHSGEKPYKCEYCDRQFASGSNFKQHLQIHANDGSRIQYKCIVEDCDKFYYYFSSLKKHIEVFHPIQYETFLNDQSSKIFTSNQIYNLDLPSNLKEQTLCKEDYSSKRSKKSKQKAKHQQQQNDKIEETSQIQNADSLLSKTITANQEISQQQLPESYDIMQNQSKSRPKNSNYSLNISQQQNQISIQNSSINKIEEFDNISLSKQSGDQNHLKQENCHAFNISITNIDDQVCKIPSPQNMTNQSRDQDVLQYQLDIQNKRFNHFGTPNQRLIHNPGMVSFFPQEPKQIASQYFNAEISKNNITSFGVQRQNKEEFALQQPNIDFSSTMHKKFPKIAQIKKVMQMLIMISLSTLRNNKQKSMVWSLVTIIYSNSKHIIPKTHQKLIKIPDYMREQCQTRVLVQLKNLNLIVMAALLIYIKISIQQAKIKFQ</sequence>
<keyword evidence="2" id="KW-0677">Repeat</keyword>
<keyword evidence="4" id="KW-0862">Zinc</keyword>
<evidence type="ECO:0000313" key="9">
    <source>
        <dbReference type="Proteomes" id="UP000039865"/>
    </source>
</evidence>
<feature type="domain" description="C2H2-type" evidence="7">
    <location>
        <begin position="91"/>
        <end position="118"/>
    </location>
</feature>
<evidence type="ECO:0000256" key="4">
    <source>
        <dbReference type="ARBA" id="ARBA00022833"/>
    </source>
</evidence>
<keyword evidence="9" id="KW-1185">Reference proteome</keyword>
<dbReference type="GO" id="GO:0005667">
    <property type="term" value="C:transcription regulator complex"/>
    <property type="evidence" value="ECO:0007669"/>
    <property type="project" value="TreeGrafter"/>
</dbReference>
<keyword evidence="1" id="KW-0479">Metal-binding</keyword>
<gene>
    <name evidence="8" type="primary">Contig7578.g8085</name>
    <name evidence="8" type="ORF">STYLEM_5910</name>
</gene>
<evidence type="ECO:0000256" key="6">
    <source>
        <dbReference type="SAM" id="MobiDB-lite"/>
    </source>
</evidence>
<dbReference type="AlphaFoldDB" id="A0A078A5W7"/>
<evidence type="ECO:0000256" key="2">
    <source>
        <dbReference type="ARBA" id="ARBA00022737"/>
    </source>
</evidence>
<dbReference type="Gene3D" id="3.30.160.60">
    <property type="entry name" value="Classic Zinc Finger"/>
    <property type="match status" value="4"/>
</dbReference>
<feature type="domain" description="C2H2-type" evidence="7">
    <location>
        <begin position="33"/>
        <end position="60"/>
    </location>
</feature>
<proteinExistence type="predicted"/>
<keyword evidence="3 5" id="KW-0863">Zinc-finger</keyword>
<dbReference type="GO" id="GO:0031519">
    <property type="term" value="C:PcG protein complex"/>
    <property type="evidence" value="ECO:0007669"/>
    <property type="project" value="TreeGrafter"/>
</dbReference>
<dbReference type="GO" id="GO:0000981">
    <property type="term" value="F:DNA-binding transcription factor activity, RNA polymerase II-specific"/>
    <property type="evidence" value="ECO:0007669"/>
    <property type="project" value="TreeGrafter"/>
</dbReference>
<dbReference type="Pfam" id="PF00096">
    <property type="entry name" value="zf-C2H2"/>
    <property type="match status" value="3"/>
</dbReference>
<dbReference type="InParanoid" id="A0A078A5W7"/>
<dbReference type="GO" id="GO:0000978">
    <property type="term" value="F:RNA polymerase II cis-regulatory region sequence-specific DNA binding"/>
    <property type="evidence" value="ECO:0007669"/>
    <property type="project" value="TreeGrafter"/>
</dbReference>
<protein>
    <submittedName>
        <fullName evidence="8">Zinc finger protein 256-like</fullName>
    </submittedName>
</protein>
<dbReference type="InterPro" id="IPR036236">
    <property type="entry name" value="Znf_C2H2_sf"/>
</dbReference>
<evidence type="ECO:0000259" key="7">
    <source>
        <dbReference type="PROSITE" id="PS50157"/>
    </source>
</evidence>
<dbReference type="PROSITE" id="PS00028">
    <property type="entry name" value="ZINC_FINGER_C2H2_1"/>
    <property type="match status" value="5"/>
</dbReference>